<gene>
    <name evidence="3" type="ORF">SAMN04488570_1661</name>
</gene>
<dbReference type="PANTHER" id="PTHR40763">
    <property type="entry name" value="MEMBRANE PROTEIN-RELATED"/>
    <property type="match status" value="1"/>
</dbReference>
<sequence length="216" mass="23161">MEPVDPRAMRISDADRHRVADLLRDAAGEGRLDLEELEHRLEATYAAKTYGDLVPITVDLPGHRDDTPPSRQPAPRRAGSVPARGPVPAHPSSFALMSETRRSGPWALGDQHTAVAVMGSVVLDLREADLAAEVTIYATAVMGSVEIVVDARTAVVLEGVPIMGGFDERRSRVVPEIGPDSPVVRIKGFALMGSVDVKRKGPPGELKRRLLGPSEG</sequence>
<dbReference type="AlphaFoldDB" id="A0A1H1RDW2"/>
<protein>
    <recommendedName>
        <fullName evidence="2">DUF1707 domain-containing protein</fullName>
    </recommendedName>
</protein>
<dbReference type="Pfam" id="PF08044">
    <property type="entry name" value="DUF1707"/>
    <property type="match status" value="1"/>
</dbReference>
<reference evidence="4" key="1">
    <citation type="submission" date="2016-10" db="EMBL/GenBank/DDBJ databases">
        <authorList>
            <person name="Varghese N."/>
            <person name="Submissions S."/>
        </authorList>
    </citation>
    <scope>NUCLEOTIDE SEQUENCE [LARGE SCALE GENOMIC DNA]</scope>
    <source>
        <strain evidence="4">DSM 22127</strain>
    </source>
</reference>
<evidence type="ECO:0000313" key="3">
    <source>
        <dbReference type="EMBL" id="SDS33872.1"/>
    </source>
</evidence>
<accession>A0A1H1RDW2</accession>
<name>A0A1H1RDW2_9ACTN</name>
<dbReference type="Proteomes" id="UP000198859">
    <property type="component" value="Chromosome I"/>
</dbReference>
<dbReference type="InterPro" id="IPR012551">
    <property type="entry name" value="DUF1707_SHOCT-like"/>
</dbReference>
<organism evidence="3 4">
    <name type="scientific">Nocardioides scoriae</name>
    <dbReference type="NCBI Taxonomy" id="642780"/>
    <lineage>
        <taxon>Bacteria</taxon>
        <taxon>Bacillati</taxon>
        <taxon>Actinomycetota</taxon>
        <taxon>Actinomycetes</taxon>
        <taxon>Propionibacteriales</taxon>
        <taxon>Nocardioidaceae</taxon>
        <taxon>Nocardioides</taxon>
    </lineage>
</organism>
<feature type="domain" description="DUF1707" evidence="2">
    <location>
        <begin position="9"/>
        <end position="61"/>
    </location>
</feature>
<evidence type="ECO:0000256" key="1">
    <source>
        <dbReference type="SAM" id="MobiDB-lite"/>
    </source>
</evidence>
<dbReference type="EMBL" id="LT629757">
    <property type="protein sequence ID" value="SDS33872.1"/>
    <property type="molecule type" value="Genomic_DNA"/>
</dbReference>
<dbReference type="STRING" id="642780.SAMN04488570_1661"/>
<dbReference type="PANTHER" id="PTHR40763:SF4">
    <property type="entry name" value="DUF1707 DOMAIN-CONTAINING PROTEIN"/>
    <property type="match status" value="1"/>
</dbReference>
<feature type="region of interest" description="Disordered" evidence="1">
    <location>
        <begin position="57"/>
        <end position="92"/>
    </location>
</feature>
<evidence type="ECO:0000259" key="2">
    <source>
        <dbReference type="Pfam" id="PF08044"/>
    </source>
</evidence>
<evidence type="ECO:0000313" key="4">
    <source>
        <dbReference type="Proteomes" id="UP000198859"/>
    </source>
</evidence>
<proteinExistence type="predicted"/>
<dbReference type="OrthoDB" id="4772576at2"/>
<dbReference type="RefSeq" id="WP_091728306.1">
    <property type="nucleotide sequence ID" value="NZ_LT629757.1"/>
</dbReference>
<keyword evidence="4" id="KW-1185">Reference proteome</keyword>